<dbReference type="PANTHER" id="PTHR22955">
    <property type="entry name" value="RETROTRANSPOSON"/>
    <property type="match status" value="1"/>
</dbReference>
<comment type="caution">
    <text evidence="1">The sequence shown here is derived from an EMBL/GenBank/DDBJ whole genome shotgun (WGS) entry which is preliminary data.</text>
</comment>
<dbReference type="OrthoDB" id="6428963at2759"/>
<dbReference type="AlphaFoldDB" id="A0A4Y2E294"/>
<gene>
    <name evidence="1" type="ORF">AVEN_190816_1</name>
</gene>
<protein>
    <recommendedName>
        <fullName evidence="3">RNase H type-1 domain-containing protein</fullName>
    </recommendedName>
</protein>
<evidence type="ECO:0000313" key="2">
    <source>
        <dbReference type="Proteomes" id="UP000499080"/>
    </source>
</evidence>
<organism evidence="1 2">
    <name type="scientific">Araneus ventricosus</name>
    <name type="common">Orbweaver spider</name>
    <name type="synonym">Epeira ventricosa</name>
    <dbReference type="NCBI Taxonomy" id="182803"/>
    <lineage>
        <taxon>Eukaryota</taxon>
        <taxon>Metazoa</taxon>
        <taxon>Ecdysozoa</taxon>
        <taxon>Arthropoda</taxon>
        <taxon>Chelicerata</taxon>
        <taxon>Arachnida</taxon>
        <taxon>Araneae</taxon>
        <taxon>Araneomorphae</taxon>
        <taxon>Entelegynae</taxon>
        <taxon>Araneoidea</taxon>
        <taxon>Araneidae</taxon>
        <taxon>Araneus</taxon>
    </lineage>
</organism>
<reference evidence="1 2" key="1">
    <citation type="journal article" date="2019" name="Sci. Rep.">
        <title>Orb-weaving spider Araneus ventricosus genome elucidates the spidroin gene catalogue.</title>
        <authorList>
            <person name="Kono N."/>
            <person name="Nakamura H."/>
            <person name="Ohtoshi R."/>
            <person name="Moran D.A.P."/>
            <person name="Shinohara A."/>
            <person name="Yoshida Y."/>
            <person name="Fujiwara M."/>
            <person name="Mori M."/>
            <person name="Tomita M."/>
            <person name="Arakawa K."/>
        </authorList>
    </citation>
    <scope>NUCLEOTIDE SEQUENCE [LARGE SCALE GENOMIC DNA]</scope>
</reference>
<dbReference type="EMBL" id="BGPR01000475">
    <property type="protein sequence ID" value="GBM22158.1"/>
    <property type="molecule type" value="Genomic_DNA"/>
</dbReference>
<sequence>MCSALMLARLSASIFEILSIKINGVYLWCDSQIVLSWIHFPPKKGNQIVLNRVAQIKSLVPQAQWNSIAGTSNPADCASRAISPNTLLNYQFWWSGTPWLSSQEHFLPSFIETLQSSSET</sequence>
<proteinExistence type="predicted"/>
<evidence type="ECO:0008006" key="3">
    <source>
        <dbReference type="Google" id="ProtNLM"/>
    </source>
</evidence>
<accession>A0A4Y2E294</accession>
<name>A0A4Y2E294_ARAVE</name>
<keyword evidence="2" id="KW-1185">Reference proteome</keyword>
<dbReference type="Proteomes" id="UP000499080">
    <property type="component" value="Unassembled WGS sequence"/>
</dbReference>
<dbReference type="PANTHER" id="PTHR22955:SF77">
    <property type="entry name" value="ASPARTIC PUTATIVE DOMAIN-CONTAINING PROTEIN-RELATED"/>
    <property type="match status" value="1"/>
</dbReference>
<evidence type="ECO:0000313" key="1">
    <source>
        <dbReference type="EMBL" id="GBM22158.1"/>
    </source>
</evidence>